<evidence type="ECO:0000313" key="1">
    <source>
        <dbReference type="EMBL" id="KAI4325903.1"/>
    </source>
</evidence>
<accession>A0ACB9MNI9</accession>
<dbReference type="EMBL" id="CM042888">
    <property type="protein sequence ID" value="KAI4325903.1"/>
    <property type="molecule type" value="Genomic_DNA"/>
</dbReference>
<organism evidence="1 2">
    <name type="scientific">Melastoma candidum</name>
    <dbReference type="NCBI Taxonomy" id="119954"/>
    <lineage>
        <taxon>Eukaryota</taxon>
        <taxon>Viridiplantae</taxon>
        <taxon>Streptophyta</taxon>
        <taxon>Embryophyta</taxon>
        <taxon>Tracheophyta</taxon>
        <taxon>Spermatophyta</taxon>
        <taxon>Magnoliopsida</taxon>
        <taxon>eudicotyledons</taxon>
        <taxon>Gunneridae</taxon>
        <taxon>Pentapetalae</taxon>
        <taxon>rosids</taxon>
        <taxon>malvids</taxon>
        <taxon>Myrtales</taxon>
        <taxon>Melastomataceae</taxon>
        <taxon>Melastomatoideae</taxon>
        <taxon>Melastomateae</taxon>
        <taxon>Melastoma</taxon>
    </lineage>
</organism>
<sequence>MDGSPTHIFRSGMAKRGNKAKAKKAMPKKERKVAVKGMKVGESSKSPCREAQAGSGSAQNPFIFEHLNKCEIWENPKPELEEEIVPARLKPWEDFIKYWMENVPEPEPDRS</sequence>
<keyword evidence="2" id="KW-1185">Reference proteome</keyword>
<dbReference type="Proteomes" id="UP001057402">
    <property type="component" value="Chromosome 9"/>
</dbReference>
<comment type="caution">
    <text evidence="1">The sequence shown here is derived from an EMBL/GenBank/DDBJ whole genome shotgun (WGS) entry which is preliminary data.</text>
</comment>
<proteinExistence type="predicted"/>
<evidence type="ECO:0000313" key="2">
    <source>
        <dbReference type="Proteomes" id="UP001057402"/>
    </source>
</evidence>
<protein>
    <submittedName>
        <fullName evidence="1">Uncharacterized protein</fullName>
    </submittedName>
</protein>
<name>A0ACB9MNI9_9MYRT</name>
<reference evidence="2" key="1">
    <citation type="journal article" date="2023" name="Front. Plant Sci.">
        <title>Chromosomal-level genome assembly of Melastoma candidum provides insights into trichome evolution.</title>
        <authorList>
            <person name="Zhong Y."/>
            <person name="Wu W."/>
            <person name="Sun C."/>
            <person name="Zou P."/>
            <person name="Liu Y."/>
            <person name="Dai S."/>
            <person name="Zhou R."/>
        </authorList>
    </citation>
    <scope>NUCLEOTIDE SEQUENCE [LARGE SCALE GENOMIC DNA]</scope>
</reference>
<gene>
    <name evidence="1" type="ORF">MLD38_031267</name>
</gene>